<dbReference type="InterPro" id="IPR025990">
    <property type="entry name" value="zinc_ribbon_bacterial"/>
</dbReference>
<dbReference type="RefSeq" id="WP_212596454.1">
    <property type="nucleotide sequence ID" value="NZ_CP073587.1"/>
</dbReference>
<keyword evidence="2" id="KW-1185">Reference proteome</keyword>
<name>A0ABX7YXM1_9GAMM</name>
<dbReference type="InterPro" id="IPR017143">
    <property type="entry name" value="UCP037225"/>
</dbReference>
<dbReference type="EMBL" id="CP073587">
    <property type="protein sequence ID" value="QUN07454.1"/>
    <property type="molecule type" value="Genomic_DNA"/>
</dbReference>
<accession>A0ABX7YXM1</accession>
<evidence type="ECO:0000313" key="2">
    <source>
        <dbReference type="Proteomes" id="UP000679575"/>
    </source>
</evidence>
<protein>
    <submittedName>
        <fullName evidence="1">CPXCG motif-containing cysteine-rich protein</fullName>
    </submittedName>
</protein>
<dbReference type="PIRSF" id="PIRSF037225">
    <property type="entry name" value="UCP037225"/>
    <property type="match status" value="1"/>
</dbReference>
<proteinExistence type="predicted"/>
<sequence length="66" mass="7799">MSMKQQTICCPYCGHQQTLQLDSSGGDQEFYSDCRICCNPIHIRMHIDHQHQRIELHVDADDEQFY</sequence>
<dbReference type="Proteomes" id="UP000679575">
    <property type="component" value="Chromosome"/>
</dbReference>
<dbReference type="Pfam" id="PF14255">
    <property type="entry name" value="Zn_ribbon_21"/>
    <property type="match status" value="1"/>
</dbReference>
<reference evidence="1 2" key="1">
    <citation type="submission" date="2021-04" db="EMBL/GenBank/DDBJ databases">
        <title>Novel species identification of genus Shewanella.</title>
        <authorList>
            <person name="Liu G."/>
        </authorList>
    </citation>
    <scope>NUCLEOTIDE SEQUENCE [LARGE SCALE GENOMIC DNA]</scope>
    <source>
        <strain evidence="1 2">FJAT-54481</strain>
    </source>
</reference>
<organism evidence="1 2">
    <name type="scientific">Shewanella yunxiaonensis</name>
    <dbReference type="NCBI Taxonomy" id="2829809"/>
    <lineage>
        <taxon>Bacteria</taxon>
        <taxon>Pseudomonadati</taxon>
        <taxon>Pseudomonadota</taxon>
        <taxon>Gammaproteobacteria</taxon>
        <taxon>Alteromonadales</taxon>
        <taxon>Shewanellaceae</taxon>
        <taxon>Shewanella</taxon>
    </lineage>
</organism>
<gene>
    <name evidence="1" type="ORF">KDN34_08680</name>
</gene>
<evidence type="ECO:0000313" key="1">
    <source>
        <dbReference type="EMBL" id="QUN07454.1"/>
    </source>
</evidence>